<accession>A0A923LLR5</accession>
<dbReference type="RefSeq" id="WP_178051006.1">
    <property type="nucleotide sequence ID" value="NZ_JACOPH010000002.1"/>
</dbReference>
<dbReference type="InterPro" id="IPR038705">
    <property type="entry name" value="YabP_sf"/>
</dbReference>
<evidence type="ECO:0000313" key="1">
    <source>
        <dbReference type="EMBL" id="MBC5713204.1"/>
    </source>
</evidence>
<dbReference type="Gene3D" id="2.60.40.2000">
    <property type="match status" value="1"/>
</dbReference>
<sequence length="93" mass="10714">MGKVNFGKIKEDLVESLELPKDLMYGAVLVSITGQQEVLIENYRGILEYTNNHISLQTKTCRLTIQGKQLEISYYTNQEMKITGEIKQIIYEN</sequence>
<dbReference type="Proteomes" id="UP000606720">
    <property type="component" value="Unassembled WGS sequence"/>
</dbReference>
<keyword evidence="2" id="KW-1185">Reference proteome</keyword>
<dbReference type="AlphaFoldDB" id="A0A923LLR5"/>
<proteinExistence type="predicted"/>
<dbReference type="EMBL" id="JACOPH010000002">
    <property type="protein sequence ID" value="MBC5713204.1"/>
    <property type="molecule type" value="Genomic_DNA"/>
</dbReference>
<comment type="caution">
    <text evidence="1">The sequence shown here is derived from an EMBL/GenBank/DDBJ whole genome shotgun (WGS) entry which is preliminary data.</text>
</comment>
<dbReference type="Pfam" id="PF07873">
    <property type="entry name" value="YabP"/>
    <property type="match status" value="1"/>
</dbReference>
<evidence type="ECO:0000313" key="2">
    <source>
        <dbReference type="Proteomes" id="UP000606720"/>
    </source>
</evidence>
<dbReference type="InterPro" id="IPR022476">
    <property type="entry name" value="Spore_YabP/YqfC"/>
</dbReference>
<reference evidence="1" key="1">
    <citation type="submission" date="2020-08" db="EMBL/GenBank/DDBJ databases">
        <title>Genome public.</title>
        <authorList>
            <person name="Liu C."/>
            <person name="Sun Q."/>
        </authorList>
    </citation>
    <scope>NUCLEOTIDE SEQUENCE</scope>
    <source>
        <strain evidence="1">BX1005</strain>
    </source>
</reference>
<name>A0A923LLR5_9FIRM</name>
<organism evidence="1 2">
    <name type="scientific">Roseburia zhanii</name>
    <dbReference type="NCBI Taxonomy" id="2763064"/>
    <lineage>
        <taxon>Bacteria</taxon>
        <taxon>Bacillati</taxon>
        <taxon>Bacillota</taxon>
        <taxon>Clostridia</taxon>
        <taxon>Lachnospirales</taxon>
        <taxon>Lachnospiraceae</taxon>
        <taxon>Roseburia</taxon>
    </lineage>
</organism>
<gene>
    <name evidence="1" type="ORF">H8S17_03100</name>
</gene>
<protein>
    <submittedName>
        <fullName evidence="1">YabP/YqfC family sporulation protein</fullName>
    </submittedName>
</protein>